<evidence type="ECO:0000259" key="3">
    <source>
        <dbReference type="PROSITE" id="PS50001"/>
    </source>
</evidence>
<keyword evidence="1" id="KW-0727">SH2 domain</keyword>
<keyword evidence="2" id="KW-1133">Transmembrane helix</keyword>
<dbReference type="InterPro" id="IPR035849">
    <property type="entry name" value="Fes/Fps/Fer_SH2"/>
</dbReference>
<dbReference type="InterPro" id="IPR000980">
    <property type="entry name" value="SH2"/>
</dbReference>
<dbReference type="SMART" id="SM00252">
    <property type="entry name" value="SH2"/>
    <property type="match status" value="1"/>
</dbReference>
<evidence type="ECO:0000256" key="2">
    <source>
        <dbReference type="SAM" id="Phobius"/>
    </source>
</evidence>
<dbReference type="PANTHER" id="PTHR14247">
    <property type="entry name" value="BREAST CANCER ANTI-ESTROGEN RESISTANCE PROTEIN 3 HOMOLOG-LIKE PROTEIN"/>
    <property type="match status" value="1"/>
</dbReference>
<dbReference type="InterPro" id="IPR051853">
    <property type="entry name" value="SH2-Ras-GEF_adapter"/>
</dbReference>
<dbReference type="Proteomes" id="UP001608902">
    <property type="component" value="Unassembled WGS sequence"/>
</dbReference>
<dbReference type="InterPro" id="IPR036860">
    <property type="entry name" value="SH2_dom_sf"/>
</dbReference>
<feature type="transmembrane region" description="Helical" evidence="2">
    <location>
        <begin position="148"/>
        <end position="167"/>
    </location>
</feature>
<reference evidence="4 5" key="1">
    <citation type="submission" date="2024-08" db="EMBL/GenBank/DDBJ databases">
        <title>Gnathostoma spinigerum genome.</title>
        <authorList>
            <person name="Gonzalez-Bertolin B."/>
            <person name="Monzon S."/>
            <person name="Zaballos A."/>
            <person name="Jimenez P."/>
            <person name="Dekumyoy P."/>
            <person name="Varona S."/>
            <person name="Cuesta I."/>
            <person name="Sumanam S."/>
            <person name="Adisakwattana P."/>
            <person name="Gasser R.B."/>
            <person name="Hernandez-Gonzalez A."/>
            <person name="Young N.D."/>
            <person name="Perteguer M.J."/>
        </authorList>
    </citation>
    <scope>NUCLEOTIDE SEQUENCE [LARGE SCALE GENOMIC DNA]</scope>
    <source>
        <strain evidence="4">AL3</strain>
        <tissue evidence="4">Liver</tissue>
    </source>
</reference>
<keyword evidence="2" id="KW-0472">Membrane</keyword>
<sequence length="173" mass="20169">MEPSFILMSSKCEKMSSFCPLRIVDHKVSITAKRLEDCKWFHGKLTRHAACLRLTRDGQFLVRLARAREDLQLKLVLSLKWNGRHCHFQIRERCGYFSIEDLRFDRVVNLVDYYLRSKVPITRRIPAIIVEPVSRDDVTESAYIVEHMINIFIACVIVSIIYFCSLGSENSKS</sequence>
<dbReference type="SUPFAM" id="SSF55550">
    <property type="entry name" value="SH2 domain"/>
    <property type="match status" value="1"/>
</dbReference>
<organism evidence="4 5">
    <name type="scientific">Gnathostoma spinigerum</name>
    <dbReference type="NCBI Taxonomy" id="75299"/>
    <lineage>
        <taxon>Eukaryota</taxon>
        <taxon>Metazoa</taxon>
        <taxon>Ecdysozoa</taxon>
        <taxon>Nematoda</taxon>
        <taxon>Chromadorea</taxon>
        <taxon>Rhabditida</taxon>
        <taxon>Spirurina</taxon>
        <taxon>Gnathostomatomorpha</taxon>
        <taxon>Gnathostomatoidea</taxon>
        <taxon>Gnathostomatidae</taxon>
        <taxon>Gnathostoma</taxon>
    </lineage>
</organism>
<feature type="domain" description="SH2" evidence="3">
    <location>
        <begin position="40"/>
        <end position="133"/>
    </location>
</feature>
<gene>
    <name evidence="4" type="ORF">AB6A40_003320</name>
</gene>
<dbReference type="PANTHER" id="PTHR14247:SF8">
    <property type="entry name" value="RAS-GEF DOMAIN-CONTAINING PROTEIN"/>
    <property type="match status" value="1"/>
</dbReference>
<accession>A0ABD6EAG0</accession>
<dbReference type="Gene3D" id="3.30.505.10">
    <property type="entry name" value="SH2 domain"/>
    <property type="match status" value="1"/>
</dbReference>
<dbReference type="PROSITE" id="PS50001">
    <property type="entry name" value="SH2"/>
    <property type="match status" value="1"/>
</dbReference>
<evidence type="ECO:0000313" key="5">
    <source>
        <dbReference type="Proteomes" id="UP001608902"/>
    </source>
</evidence>
<name>A0ABD6EAG0_9BILA</name>
<keyword evidence="5" id="KW-1185">Reference proteome</keyword>
<comment type="caution">
    <text evidence="4">The sequence shown here is derived from an EMBL/GenBank/DDBJ whole genome shotgun (WGS) entry which is preliminary data.</text>
</comment>
<keyword evidence="2" id="KW-0812">Transmembrane</keyword>
<dbReference type="CDD" id="cd10361">
    <property type="entry name" value="SH2_Fps_family"/>
    <property type="match status" value="1"/>
</dbReference>
<dbReference type="Pfam" id="PF00017">
    <property type="entry name" value="SH2"/>
    <property type="match status" value="1"/>
</dbReference>
<evidence type="ECO:0000313" key="4">
    <source>
        <dbReference type="EMBL" id="MFH4976611.1"/>
    </source>
</evidence>
<dbReference type="EMBL" id="JBGFUD010001677">
    <property type="protein sequence ID" value="MFH4976611.1"/>
    <property type="molecule type" value="Genomic_DNA"/>
</dbReference>
<evidence type="ECO:0000256" key="1">
    <source>
        <dbReference type="PROSITE-ProRule" id="PRU00191"/>
    </source>
</evidence>
<protein>
    <recommendedName>
        <fullName evidence="3">SH2 domain-containing protein</fullName>
    </recommendedName>
</protein>
<dbReference type="AlphaFoldDB" id="A0ABD6EAG0"/>
<proteinExistence type="predicted"/>